<protein>
    <recommendedName>
        <fullName evidence="1">aminodeoxychorismate synthase</fullName>
        <ecNumber evidence="1">2.6.1.85</ecNumber>
    </recommendedName>
</protein>
<name>A0AAE6FSX0_9PROT</name>
<gene>
    <name evidence="6" type="primary">pabB</name>
    <name evidence="6" type="ORF">FIT61_03020</name>
</gene>
<dbReference type="EMBL" id="CP040986">
    <property type="protein sequence ID" value="QDD13431.1"/>
    <property type="molecule type" value="Genomic_DNA"/>
</dbReference>
<dbReference type="Pfam" id="PF00425">
    <property type="entry name" value="Chorismate_bind"/>
    <property type="match status" value="1"/>
</dbReference>
<sequence>MIYIYKHRYQQPLNNTHLIPLPYVPDSSIYFEAIANDPWSFYLDSGIQNGLDKNISEKSRYDIIVSQPFIKIIADDFSVSIEENNLKKITKGNPFDILEGILSGFDIQETSLPFTGGALGYFSYELGQSTIQNNKDYIGIPLMMVGIYDWALIVDHQDKKAYLASHLVNKDTKDYLTKLSIKIKSVKPNNQSFKINSTIRSLLNFEAYDFIVNKILSFIKEGDVYQINISNKYIVSCEGDSWIGYKKLREINRAPFMAYIHFDDFDILCGSPERFIQSHNSHVETRPIKGTEPRDSNPQKDKENAEKLLASEKNRAENLMIVDLLRNDLSKNCIPGSINVKALCELKSYSNVHHLESIIEGTLKPHSTLIKLLKDSFPGGSITGTPKTRSMEIISDLEPHRRDIYCGSIGYIGFNHHMDTNIAIRTIIRKDNKLHFYSGGGIVAQSNAKNEFEEIAFKASNIQKWINFFKKD</sequence>
<keyword evidence="6" id="KW-0032">Aminotransferase</keyword>
<dbReference type="EC" id="2.6.1.85" evidence="1"/>
<evidence type="ECO:0000256" key="1">
    <source>
        <dbReference type="ARBA" id="ARBA00013139"/>
    </source>
</evidence>
<evidence type="ECO:0000256" key="3">
    <source>
        <dbReference type="SAM" id="MobiDB-lite"/>
    </source>
</evidence>
<dbReference type="GO" id="GO:0000162">
    <property type="term" value="P:L-tryptophan biosynthetic process"/>
    <property type="evidence" value="ECO:0007669"/>
    <property type="project" value="TreeGrafter"/>
</dbReference>
<dbReference type="GO" id="GO:0046820">
    <property type="term" value="F:4-amino-4-deoxychorismate synthase activity"/>
    <property type="evidence" value="ECO:0007669"/>
    <property type="project" value="UniProtKB-EC"/>
</dbReference>
<dbReference type="Proteomes" id="UP000312102">
    <property type="component" value="Chromosome"/>
</dbReference>
<evidence type="ECO:0000259" key="4">
    <source>
        <dbReference type="Pfam" id="PF00425"/>
    </source>
</evidence>
<dbReference type="PRINTS" id="PR00095">
    <property type="entry name" value="ANTSNTHASEI"/>
</dbReference>
<dbReference type="Gene3D" id="3.60.120.10">
    <property type="entry name" value="Anthranilate synthase"/>
    <property type="match status" value="1"/>
</dbReference>
<dbReference type="InterPro" id="IPR015890">
    <property type="entry name" value="Chorismate_C"/>
</dbReference>
<proteinExistence type="predicted"/>
<reference evidence="6 7" key="1">
    <citation type="journal article" date="2019" name="ISME J.">
        <title>Evolution in action: habitat transition from sediment to the pelagial leads to genome streamlining in Methylophilaceae.</title>
        <authorList>
            <person name="Salcher M."/>
            <person name="Schaefle D."/>
            <person name="Kaspar M."/>
            <person name="Neuenschwander S.M."/>
            <person name="Ghai R."/>
        </authorList>
    </citation>
    <scope>NUCLEOTIDE SEQUENCE [LARGE SCALE GENOMIC DNA]</scope>
    <source>
        <strain evidence="6 7">MMS-RI-1</strain>
    </source>
</reference>
<evidence type="ECO:0000313" key="6">
    <source>
        <dbReference type="EMBL" id="QDD13431.1"/>
    </source>
</evidence>
<dbReference type="InterPro" id="IPR019999">
    <property type="entry name" value="Anth_synth_I-like"/>
</dbReference>
<dbReference type="SUPFAM" id="SSF56322">
    <property type="entry name" value="ADC synthase"/>
    <property type="match status" value="1"/>
</dbReference>
<keyword evidence="2 6" id="KW-0808">Transferase</keyword>
<feature type="compositionally biased region" description="Basic and acidic residues" evidence="3">
    <location>
        <begin position="281"/>
        <end position="303"/>
    </location>
</feature>
<dbReference type="PANTHER" id="PTHR11236">
    <property type="entry name" value="AMINOBENZOATE/ANTHRANILATE SYNTHASE"/>
    <property type="match status" value="1"/>
</dbReference>
<feature type="region of interest" description="Disordered" evidence="3">
    <location>
        <begin position="280"/>
        <end position="303"/>
    </location>
</feature>
<dbReference type="InterPro" id="IPR005802">
    <property type="entry name" value="ADC_synth_comp_1"/>
</dbReference>
<dbReference type="InterPro" id="IPR006805">
    <property type="entry name" value="Anth_synth_I_N"/>
</dbReference>
<evidence type="ECO:0000259" key="5">
    <source>
        <dbReference type="Pfam" id="PF04715"/>
    </source>
</evidence>
<dbReference type="PANTHER" id="PTHR11236:SF50">
    <property type="entry name" value="AMINODEOXYCHORISMATE SYNTHASE COMPONENT 1"/>
    <property type="match status" value="1"/>
</dbReference>
<keyword evidence="7" id="KW-1185">Reference proteome</keyword>
<evidence type="ECO:0000256" key="2">
    <source>
        <dbReference type="ARBA" id="ARBA00022679"/>
    </source>
</evidence>
<dbReference type="NCBIfam" id="TIGR00553">
    <property type="entry name" value="pabB"/>
    <property type="match status" value="1"/>
</dbReference>
<evidence type="ECO:0000313" key="7">
    <source>
        <dbReference type="Proteomes" id="UP000312102"/>
    </source>
</evidence>
<dbReference type="GO" id="GO:0009396">
    <property type="term" value="P:folic acid-containing compound biosynthetic process"/>
    <property type="evidence" value="ECO:0007669"/>
    <property type="project" value="InterPro"/>
</dbReference>
<feature type="domain" description="Chorismate-utilising enzyme C-terminal" evidence="4">
    <location>
        <begin position="205"/>
        <end position="458"/>
    </location>
</feature>
<accession>A0AAE6FSX0</accession>
<dbReference type="KEGG" id="mrk:FIT61_03020"/>
<feature type="domain" description="Anthranilate synthase component I N-terminal" evidence="5">
    <location>
        <begin position="31"/>
        <end position="163"/>
    </location>
</feature>
<dbReference type="InterPro" id="IPR005801">
    <property type="entry name" value="ADC_synthase"/>
</dbReference>
<dbReference type="Pfam" id="PF04715">
    <property type="entry name" value="Anth_synt_I_N"/>
    <property type="match status" value="1"/>
</dbReference>
<organism evidence="6 7">
    <name type="scientific">Candidatus Methylopumilus rimovensis</name>
    <dbReference type="NCBI Taxonomy" id="2588535"/>
    <lineage>
        <taxon>Bacteria</taxon>
        <taxon>Pseudomonadati</taxon>
        <taxon>Pseudomonadota</taxon>
        <taxon>Betaproteobacteria</taxon>
        <taxon>Nitrosomonadales</taxon>
        <taxon>Methylophilaceae</taxon>
        <taxon>Candidatus Methylopumilus</taxon>
    </lineage>
</organism>
<dbReference type="AlphaFoldDB" id="A0AAE6FSX0"/>